<feature type="compositionally biased region" description="Low complexity" evidence="1">
    <location>
        <begin position="64"/>
        <end position="74"/>
    </location>
</feature>
<dbReference type="PROSITE" id="PS51318">
    <property type="entry name" value="TAT"/>
    <property type="match status" value="1"/>
</dbReference>
<accession>M0N6C5</accession>
<feature type="compositionally biased region" description="Polar residues" evidence="1">
    <location>
        <begin position="410"/>
        <end position="437"/>
    </location>
</feature>
<organism evidence="2 3">
    <name type="scientific">Halococcus salifodinae DSM 8989</name>
    <dbReference type="NCBI Taxonomy" id="1227456"/>
    <lineage>
        <taxon>Archaea</taxon>
        <taxon>Methanobacteriati</taxon>
        <taxon>Methanobacteriota</taxon>
        <taxon>Stenosarchaea group</taxon>
        <taxon>Halobacteria</taxon>
        <taxon>Halobacteriales</taxon>
        <taxon>Halococcaceae</taxon>
        <taxon>Halococcus</taxon>
    </lineage>
</organism>
<dbReference type="InterPro" id="IPR019546">
    <property type="entry name" value="TAT_signal_bac_arc"/>
</dbReference>
<protein>
    <submittedName>
        <fullName evidence="2">TRAP-type transport system periplasmic substrate-binding protein</fullName>
    </submittedName>
</protein>
<name>M0N6C5_9EURY</name>
<dbReference type="Pfam" id="PF16868">
    <property type="entry name" value="NMT1_3"/>
    <property type="match status" value="1"/>
</dbReference>
<feature type="compositionally biased region" description="Low complexity" evidence="1">
    <location>
        <begin position="385"/>
        <end position="394"/>
    </location>
</feature>
<dbReference type="EMBL" id="AOME01000051">
    <property type="protein sequence ID" value="EMA53421.1"/>
    <property type="molecule type" value="Genomic_DNA"/>
</dbReference>
<feature type="compositionally biased region" description="Basic and acidic residues" evidence="1">
    <location>
        <begin position="1"/>
        <end position="17"/>
    </location>
</feature>
<dbReference type="RefSeq" id="WP_005042686.1">
    <property type="nucleotide sequence ID" value="NZ_AOME01000051.1"/>
</dbReference>
<dbReference type="OrthoDB" id="27995at2157"/>
<feature type="compositionally biased region" description="Gly residues" evidence="1">
    <location>
        <begin position="75"/>
        <end position="94"/>
    </location>
</feature>
<dbReference type="PANTHER" id="PTHR42941:SF1">
    <property type="entry name" value="SLL1037 PROTEIN"/>
    <property type="match status" value="1"/>
</dbReference>
<dbReference type="NCBIfam" id="TIGR02122">
    <property type="entry name" value="TRAP_TAXI"/>
    <property type="match status" value="1"/>
</dbReference>
<dbReference type="AlphaFoldDB" id="M0N6C5"/>
<evidence type="ECO:0000256" key="1">
    <source>
        <dbReference type="SAM" id="MobiDB-lite"/>
    </source>
</evidence>
<comment type="caution">
    <text evidence="2">The sequence shown here is derived from an EMBL/GenBank/DDBJ whole genome shotgun (WGS) entry which is preliminary data.</text>
</comment>
<dbReference type="Gene3D" id="3.40.190.10">
    <property type="entry name" value="Periplasmic binding protein-like II"/>
    <property type="match status" value="2"/>
</dbReference>
<feature type="region of interest" description="Disordered" evidence="1">
    <location>
        <begin position="385"/>
        <end position="437"/>
    </location>
</feature>
<evidence type="ECO:0000313" key="3">
    <source>
        <dbReference type="Proteomes" id="UP000011625"/>
    </source>
</evidence>
<evidence type="ECO:0000313" key="2">
    <source>
        <dbReference type="EMBL" id="EMA53421.1"/>
    </source>
</evidence>
<proteinExistence type="predicted"/>
<dbReference type="InterPro" id="IPR006311">
    <property type="entry name" value="TAT_signal"/>
</dbReference>
<feature type="compositionally biased region" description="Gly residues" evidence="1">
    <location>
        <begin position="45"/>
        <end position="63"/>
    </location>
</feature>
<feature type="region of interest" description="Disordered" evidence="1">
    <location>
        <begin position="45"/>
        <end position="99"/>
    </location>
</feature>
<feature type="region of interest" description="Disordered" evidence="1">
    <location>
        <begin position="1"/>
        <end position="30"/>
    </location>
</feature>
<dbReference type="PATRIC" id="fig|1227456.3.peg.1797"/>
<gene>
    <name evidence="2" type="ORF">C450_08912</name>
</gene>
<reference evidence="2 3" key="1">
    <citation type="journal article" date="2014" name="PLoS Genet.">
        <title>Phylogenetically driven sequencing of extremely halophilic archaea reveals strategies for static and dynamic osmo-response.</title>
        <authorList>
            <person name="Becker E.A."/>
            <person name="Seitzer P.M."/>
            <person name="Tritt A."/>
            <person name="Larsen D."/>
            <person name="Krusor M."/>
            <person name="Yao A.I."/>
            <person name="Wu D."/>
            <person name="Madern D."/>
            <person name="Eisen J.A."/>
            <person name="Darling A.E."/>
            <person name="Facciotti M.T."/>
        </authorList>
    </citation>
    <scope>NUCLEOTIDE SEQUENCE [LARGE SCALE GENOMIC DNA]</scope>
    <source>
        <strain evidence="2 3">DSM 8989</strain>
    </source>
</reference>
<dbReference type="NCBIfam" id="TIGR01409">
    <property type="entry name" value="TAT_signal_seq"/>
    <property type="match status" value="1"/>
</dbReference>
<sequence>MAEKDANDRRDTIDRTRNTSRRRFLQTAGAVGVVGATGLAGCSGGGGGENGSGDNGSGGGETASGGADTTSGSGTESGGGNESGNESGGGGGGSSNLVWDAGGTGGTYFPLSNEIKQVVEDNTDFSLQVRSTGASVENVGSLSDGSADFALIQNDIASFAKNGEGIEAFEGNAIESLRGVGTLYPETITVVTPGDSDIASIADLSGATINTGDLGSGTQVDALTILEAIGVSDFTEQNTDFSQAAEQIQNGDIDAAFIVGGWPVGAIAELAETSSIGIVPIEGEERQQVKEAASFFADDEIPGGTYAGIDEAKPTVAVQAMIATTTEVPEATVETVTAAIFDNVSDLTIKTEFISAGSAQEGMSIELHPGAAAYFESAGGAGNATNASDGNTTDGGMTTSDGNMTGGNASGNTTEDSTSMAETTASDAGNTTDTNAS</sequence>
<dbReference type="InterPro" id="IPR011852">
    <property type="entry name" value="TRAP_TAXI"/>
</dbReference>
<dbReference type="STRING" id="1227456.C450_08912"/>
<dbReference type="PANTHER" id="PTHR42941">
    <property type="entry name" value="SLL1037 PROTEIN"/>
    <property type="match status" value="1"/>
</dbReference>
<keyword evidence="3" id="KW-1185">Reference proteome</keyword>
<dbReference type="Proteomes" id="UP000011625">
    <property type="component" value="Unassembled WGS sequence"/>
</dbReference>
<dbReference type="SUPFAM" id="SSF53850">
    <property type="entry name" value="Periplasmic binding protein-like II"/>
    <property type="match status" value="1"/>
</dbReference>